<dbReference type="AlphaFoldDB" id="A0A1G9JJY6"/>
<keyword evidence="3 4" id="KW-0663">Pyridoxal phosphate</keyword>
<reference evidence="6 7" key="1">
    <citation type="submission" date="2016-10" db="EMBL/GenBank/DDBJ databases">
        <authorList>
            <person name="de Groot N.N."/>
        </authorList>
    </citation>
    <scope>NUCLEOTIDE SEQUENCE [LARGE SCALE GENOMIC DNA]</scope>
    <source>
        <strain evidence="6 7">DSM 25186</strain>
    </source>
</reference>
<sequence>MQNASSFPELPSQGGPDRGVPDQGDVNYTATRQAYQARELDEATRHWLEEDARYFLHQALSTPVMNVLSRTEGAYIYDLQGRRYLDLHGNGVHNAGFHNPQVVEAVQRQLAEGLAFTPRRFTNLPAIQLAKRLVEVTPEGLSRVLFCPGGSQAIEMAVMLAKQVTGRWKTISFWDAYHGTGFQAAALGGMEHFTGGNGPMVPGSFYVDFPDYYRNPWGWDDPARVDEECLRQLHTVLKRNPDVAALIGEPISSTPTIPSRHYWEEAQRLCREHGTFLIFDEVIEGFGRTGKLFACEHFVTPDVLVLGKSLGGGLLPFAGIVTREEHNVLGHRSIGHFTHEKNPLACAAGLAELDYIAQYRLVENAATLGDYLIDQLRALQETYPLIGNVAGVGFHLGVDLVKDRRTKERATDEAERIMLFCLERGLAFKIIDGSVITMRPSLVLTRDDADFIVETLRAAFAWIG</sequence>
<dbReference type="PIRSF" id="PIRSF000521">
    <property type="entry name" value="Transaminase_4ab_Lys_Orn"/>
    <property type="match status" value="1"/>
</dbReference>
<evidence type="ECO:0000256" key="3">
    <source>
        <dbReference type="ARBA" id="ARBA00022898"/>
    </source>
</evidence>
<evidence type="ECO:0000256" key="2">
    <source>
        <dbReference type="ARBA" id="ARBA00008954"/>
    </source>
</evidence>
<dbReference type="InterPro" id="IPR049704">
    <property type="entry name" value="Aminotrans_3_PPA_site"/>
</dbReference>
<dbReference type="CDD" id="cd00610">
    <property type="entry name" value="OAT_like"/>
    <property type="match status" value="1"/>
</dbReference>
<dbReference type="PANTHER" id="PTHR43094:SF1">
    <property type="entry name" value="AMINOTRANSFERASE CLASS-III"/>
    <property type="match status" value="1"/>
</dbReference>
<evidence type="ECO:0000256" key="1">
    <source>
        <dbReference type="ARBA" id="ARBA00001933"/>
    </source>
</evidence>
<dbReference type="InterPro" id="IPR015421">
    <property type="entry name" value="PyrdxlP-dep_Trfase_major"/>
</dbReference>
<dbReference type="InterPro" id="IPR015424">
    <property type="entry name" value="PyrdxlP-dep_Trfase"/>
</dbReference>
<gene>
    <name evidence="6" type="ORF">SAMN05421823_105330</name>
</gene>
<dbReference type="STRING" id="1075417.SAMN05421823_105330"/>
<comment type="similarity">
    <text evidence="2 4">Belongs to the class-III pyridoxal-phosphate-dependent aminotransferase family.</text>
</comment>
<dbReference type="InterPro" id="IPR005814">
    <property type="entry name" value="Aminotrans_3"/>
</dbReference>
<proteinExistence type="inferred from homology"/>
<dbReference type="RefSeq" id="WP_089683535.1">
    <property type="nucleotide sequence ID" value="NZ_FNFO01000005.1"/>
</dbReference>
<dbReference type="NCBIfam" id="NF004755">
    <property type="entry name" value="PRK06082.1"/>
    <property type="match status" value="1"/>
</dbReference>
<dbReference type="InterPro" id="IPR015422">
    <property type="entry name" value="PyrdxlP-dep_Trfase_small"/>
</dbReference>
<dbReference type="Pfam" id="PF00202">
    <property type="entry name" value="Aminotran_3"/>
    <property type="match status" value="1"/>
</dbReference>
<feature type="region of interest" description="Disordered" evidence="5">
    <location>
        <begin position="1"/>
        <end position="25"/>
    </location>
</feature>
<dbReference type="EMBL" id="FNFO01000005">
    <property type="protein sequence ID" value="SDL37403.1"/>
    <property type="molecule type" value="Genomic_DNA"/>
</dbReference>
<dbReference type="OrthoDB" id="9807885at2"/>
<dbReference type="SUPFAM" id="SSF53383">
    <property type="entry name" value="PLP-dependent transferases"/>
    <property type="match status" value="1"/>
</dbReference>
<evidence type="ECO:0000256" key="5">
    <source>
        <dbReference type="SAM" id="MobiDB-lite"/>
    </source>
</evidence>
<accession>A0A1G9JJY6</accession>
<keyword evidence="6" id="KW-0808">Transferase</keyword>
<evidence type="ECO:0000256" key="4">
    <source>
        <dbReference type="RuleBase" id="RU003560"/>
    </source>
</evidence>
<dbReference type="Gene3D" id="3.90.1150.10">
    <property type="entry name" value="Aspartate Aminotransferase, domain 1"/>
    <property type="match status" value="1"/>
</dbReference>
<dbReference type="PANTHER" id="PTHR43094">
    <property type="entry name" value="AMINOTRANSFERASE"/>
    <property type="match status" value="1"/>
</dbReference>
<dbReference type="Proteomes" id="UP000198510">
    <property type="component" value="Unassembled WGS sequence"/>
</dbReference>
<organism evidence="6 7">
    <name type="scientific">Catalinimonas alkaloidigena</name>
    <dbReference type="NCBI Taxonomy" id="1075417"/>
    <lineage>
        <taxon>Bacteria</taxon>
        <taxon>Pseudomonadati</taxon>
        <taxon>Bacteroidota</taxon>
        <taxon>Cytophagia</taxon>
        <taxon>Cytophagales</taxon>
        <taxon>Catalimonadaceae</taxon>
        <taxon>Catalinimonas</taxon>
    </lineage>
</organism>
<dbReference type="GO" id="GO:0030170">
    <property type="term" value="F:pyridoxal phosphate binding"/>
    <property type="evidence" value="ECO:0007669"/>
    <property type="project" value="InterPro"/>
</dbReference>
<name>A0A1G9JJY6_9BACT</name>
<dbReference type="PROSITE" id="PS00600">
    <property type="entry name" value="AA_TRANSFER_CLASS_3"/>
    <property type="match status" value="1"/>
</dbReference>
<dbReference type="Gene3D" id="3.40.640.10">
    <property type="entry name" value="Type I PLP-dependent aspartate aminotransferase-like (Major domain)"/>
    <property type="match status" value="1"/>
</dbReference>
<evidence type="ECO:0000313" key="6">
    <source>
        <dbReference type="EMBL" id="SDL37403.1"/>
    </source>
</evidence>
<keyword evidence="6" id="KW-0032">Aminotransferase</keyword>
<comment type="cofactor">
    <cofactor evidence="1">
        <name>pyridoxal 5'-phosphate</name>
        <dbReference type="ChEBI" id="CHEBI:597326"/>
    </cofactor>
</comment>
<keyword evidence="7" id="KW-1185">Reference proteome</keyword>
<evidence type="ECO:0000313" key="7">
    <source>
        <dbReference type="Proteomes" id="UP000198510"/>
    </source>
</evidence>
<dbReference type="GO" id="GO:0008483">
    <property type="term" value="F:transaminase activity"/>
    <property type="evidence" value="ECO:0007669"/>
    <property type="project" value="UniProtKB-KW"/>
</dbReference>
<protein>
    <submittedName>
        <fullName evidence="6">4-aminobutyrate aminotransferase</fullName>
    </submittedName>
</protein>